<feature type="transmembrane region" description="Helical" evidence="6">
    <location>
        <begin position="467"/>
        <end position="495"/>
    </location>
</feature>
<accession>A0A418FY67</accession>
<dbReference type="PANTHER" id="PTHR21257">
    <property type="entry name" value="DELTA(14)-STEROL REDUCTASE"/>
    <property type="match status" value="1"/>
</dbReference>
<dbReference type="AlphaFoldDB" id="A0A418FY67"/>
<reference evidence="7 8" key="1">
    <citation type="submission" date="2018-08" db="EMBL/GenBank/DDBJ databases">
        <title>Aphanomyces genome sequencing and annotation.</title>
        <authorList>
            <person name="Minardi D."/>
            <person name="Oidtmann B."/>
            <person name="Van Der Giezen M."/>
            <person name="Studholme D.J."/>
        </authorList>
    </citation>
    <scope>NUCLEOTIDE SEQUENCE [LARGE SCALE GENOMIC DNA]</scope>
    <source>
        <strain evidence="7 8">FDL457</strain>
    </source>
</reference>
<dbReference type="GO" id="GO:0016126">
    <property type="term" value="P:sterol biosynthetic process"/>
    <property type="evidence" value="ECO:0007669"/>
    <property type="project" value="InterPro"/>
</dbReference>
<evidence type="ECO:0000256" key="3">
    <source>
        <dbReference type="ARBA" id="ARBA00022692"/>
    </source>
</evidence>
<name>A0A418FY67_APHAT</name>
<dbReference type="VEuPathDB" id="FungiDB:H257_16325"/>
<protein>
    <submittedName>
        <fullName evidence="7">Uncharacterized protein</fullName>
    </submittedName>
</protein>
<keyword evidence="4 6" id="KW-1133">Transmembrane helix</keyword>
<feature type="transmembrane region" description="Helical" evidence="6">
    <location>
        <begin position="256"/>
        <end position="276"/>
    </location>
</feature>
<dbReference type="Proteomes" id="UP000286510">
    <property type="component" value="Unassembled WGS sequence"/>
</dbReference>
<feature type="transmembrane region" description="Helical" evidence="6">
    <location>
        <begin position="168"/>
        <end position="189"/>
    </location>
</feature>
<dbReference type="GO" id="GO:0005789">
    <property type="term" value="C:endoplasmic reticulum membrane"/>
    <property type="evidence" value="ECO:0007669"/>
    <property type="project" value="TreeGrafter"/>
</dbReference>
<dbReference type="Pfam" id="PF01222">
    <property type="entry name" value="ERG4_ERG24"/>
    <property type="match status" value="1"/>
</dbReference>
<keyword evidence="3 6" id="KW-0812">Transmembrane</keyword>
<proteinExistence type="inferred from homology"/>
<evidence type="ECO:0000313" key="8">
    <source>
        <dbReference type="Proteomes" id="UP000286510"/>
    </source>
</evidence>
<organism evidence="7 8">
    <name type="scientific">Aphanomyces astaci</name>
    <name type="common">Crayfish plague agent</name>
    <dbReference type="NCBI Taxonomy" id="112090"/>
    <lineage>
        <taxon>Eukaryota</taxon>
        <taxon>Sar</taxon>
        <taxon>Stramenopiles</taxon>
        <taxon>Oomycota</taxon>
        <taxon>Saprolegniomycetes</taxon>
        <taxon>Saprolegniales</taxon>
        <taxon>Verrucalvaceae</taxon>
        <taxon>Aphanomyces</taxon>
    </lineage>
</organism>
<sequence>CDGTTILKRNLMHQRKSAAATPPAAAAASEQSKHSKPFTYDFGGPIGSFVIMCILPVVVVFLFAGCNASYCIDNRFDFGELYIQVTTTLSWSDLVDAKAIAVVFGWFGLQVLLERLVPGEFHNGVVLPTKDRLVYKVNGHTCFWLSMAIVAIGHLQRVAPLTYAYDHYLHLAVGAILLSFLISVFVYVVSFRRPDVLCAEQGTSPSAVFNFFIGRELNFRTQSTGTFDLKYFCELRPGLIGWAVLNLGMLAKQLELHGTVSHSMACVVFFQLLYVWDALWHEKCVLTTMDITTDGFGYMLAFGDLTWVPFTYSLQARYLVDRDPQLSVSVIAAIVALNMLGYAIFRGANAQKDAFRTDPHGDSVKHLKWMPTKRGTKLLVSGWWGLARKINYTGDWCMGLVDVYPDKVVRLNPSLLHQLLQSLVVGMRHTNTDIVRYSFQSVGELAACQLRQPTAASTGLLGQFIPVVLQMLVFEAAAAVVVDGAALALYSLFLVERRNIESIAHAFCAGMDSPLQDTMMHALGQLMHSLPPPQPQTAASVGHARKHRAHFKAQMYAFVAHVRGYVQIK</sequence>
<evidence type="ECO:0000256" key="6">
    <source>
        <dbReference type="SAM" id="Phobius"/>
    </source>
</evidence>
<comment type="caution">
    <text evidence="7">The sequence shown here is derived from an EMBL/GenBank/DDBJ whole genome shotgun (WGS) entry which is preliminary data.</text>
</comment>
<feature type="transmembrane region" description="Helical" evidence="6">
    <location>
        <begin position="137"/>
        <end position="156"/>
    </location>
</feature>
<dbReference type="Gene3D" id="1.20.120.1630">
    <property type="match status" value="1"/>
</dbReference>
<evidence type="ECO:0000256" key="2">
    <source>
        <dbReference type="ARBA" id="ARBA00005402"/>
    </source>
</evidence>
<evidence type="ECO:0000256" key="1">
    <source>
        <dbReference type="ARBA" id="ARBA00004141"/>
    </source>
</evidence>
<evidence type="ECO:0000256" key="5">
    <source>
        <dbReference type="ARBA" id="ARBA00023136"/>
    </source>
</evidence>
<dbReference type="EMBL" id="QUTF01007063">
    <property type="protein sequence ID" value="RHZ39984.1"/>
    <property type="molecule type" value="Genomic_DNA"/>
</dbReference>
<feature type="transmembrane region" description="Helical" evidence="6">
    <location>
        <begin position="46"/>
        <end position="66"/>
    </location>
</feature>
<feature type="non-terminal residue" evidence="7">
    <location>
        <position position="1"/>
    </location>
</feature>
<dbReference type="InterPro" id="IPR001171">
    <property type="entry name" value="ERG24_DHCR-like"/>
</dbReference>
<comment type="subcellular location">
    <subcellularLocation>
        <location evidence="1">Membrane</location>
        <topology evidence="1">Multi-pass membrane protein</topology>
    </subcellularLocation>
</comment>
<dbReference type="PANTHER" id="PTHR21257:SF52">
    <property type="entry name" value="DELTA(14)-STEROL REDUCTASE TM7SF2"/>
    <property type="match status" value="1"/>
</dbReference>
<dbReference type="GO" id="GO:0050613">
    <property type="term" value="F:Delta14-sterol reductase activity"/>
    <property type="evidence" value="ECO:0007669"/>
    <property type="project" value="TreeGrafter"/>
</dbReference>
<feature type="transmembrane region" description="Helical" evidence="6">
    <location>
        <begin position="296"/>
        <end position="314"/>
    </location>
</feature>
<evidence type="ECO:0000256" key="4">
    <source>
        <dbReference type="ARBA" id="ARBA00022989"/>
    </source>
</evidence>
<feature type="transmembrane region" description="Helical" evidence="6">
    <location>
        <begin position="326"/>
        <end position="345"/>
    </location>
</feature>
<keyword evidence="5 6" id="KW-0472">Membrane</keyword>
<evidence type="ECO:0000313" key="7">
    <source>
        <dbReference type="EMBL" id="RHZ39984.1"/>
    </source>
</evidence>
<comment type="similarity">
    <text evidence="2">Belongs to the ERG4/ERG24 family.</text>
</comment>
<gene>
    <name evidence="7" type="ORF">DYB26_015045</name>
</gene>